<dbReference type="RefSeq" id="WP_271013238.1">
    <property type="nucleotide sequence ID" value="NZ_JAQIFT010000062.1"/>
</dbReference>
<keyword evidence="4" id="KW-1185">Reference proteome</keyword>
<feature type="domain" description="RelA/SpoT" evidence="2">
    <location>
        <begin position="50"/>
        <end position="188"/>
    </location>
</feature>
<dbReference type="GO" id="GO:0015969">
    <property type="term" value="P:guanosine tetraphosphate metabolic process"/>
    <property type="evidence" value="ECO:0007669"/>
    <property type="project" value="InterPro"/>
</dbReference>
<evidence type="ECO:0000313" key="3">
    <source>
        <dbReference type="EMBL" id="MDA3733403.1"/>
    </source>
</evidence>
<sequence>MELEMFSFIEEVLNQLDGMKINLDIASRELEHFFEEMLENNNEGYLNINSRVKSKQSLKEKMLRYDYYTEYKTPEVMFNRLSDLIGIRLECRFVGDEAVIYKLLRKQFTIPSEEYHGFYSPESNKHIFLELASKQPKSQKNGMKMYRIDGKYIFDDKCYNFEVQIKSLVNIFWSEIEHKVIYKNYNYIIADRFYKDIMSSIKNSLTTIDQQLLLISNQFDRRQSKSKSGRKIQIEQLLSKALYDLFAHKIKESIGILVDFRKSCDTIVKYVFRDALSDDEVLYNTTMTSVFSRLNEIENKEVDFTSQILFKRECQVEDAFSYKLVNFIRTIINDEFQWNIFFRILFEVEPECNAGDLENFVAFYKSRFYSGVNLRSLEKKVSKEEALWIMDELLEHFADLFIRVNTVELLYDNVIEQVISLLSNIVDTISRNIFTYDDWTNEKEIYMQLLELRLSSILDIDVEATKVLDFLEDVRKSDSNIDIHKSIVKYIDKL</sequence>
<evidence type="ECO:0000259" key="2">
    <source>
        <dbReference type="SMART" id="SM00954"/>
    </source>
</evidence>
<reference evidence="3" key="1">
    <citation type="journal article" date="2023" name="Int. J. Syst. Evol. Microbiol.">
        <title>&lt;i&gt;Holtiella tumoricola&lt;/i&gt; gen. nov. sp. nov., isolated from a human clinical sample.</title>
        <authorList>
            <person name="Allen-Vercoe E."/>
            <person name="Daigneault M.C."/>
            <person name="Vancuren S.J."/>
            <person name="Cochrane K."/>
            <person name="O'Neal L.L."/>
            <person name="Sankaranarayanan K."/>
            <person name="Lawson P.A."/>
        </authorList>
    </citation>
    <scope>NUCLEOTIDE SEQUENCE</scope>
    <source>
        <strain evidence="3">CC70A</strain>
    </source>
</reference>
<organism evidence="3 4">
    <name type="scientific">Holtiella tumoricola</name>
    <dbReference type="NCBI Taxonomy" id="3018743"/>
    <lineage>
        <taxon>Bacteria</taxon>
        <taxon>Bacillati</taxon>
        <taxon>Bacillota</taxon>
        <taxon>Clostridia</taxon>
        <taxon>Lachnospirales</taxon>
        <taxon>Cellulosilyticaceae</taxon>
        <taxon>Holtiella</taxon>
    </lineage>
</organism>
<accession>A0AA42DQF5</accession>
<dbReference type="Pfam" id="PF04607">
    <property type="entry name" value="RelA_SpoT"/>
    <property type="match status" value="1"/>
</dbReference>
<protein>
    <recommendedName>
        <fullName evidence="2">RelA/SpoT domain-containing protein</fullName>
    </recommendedName>
</protein>
<dbReference type="SMART" id="SM00954">
    <property type="entry name" value="RelA_SpoT"/>
    <property type="match status" value="1"/>
</dbReference>
<dbReference type="EMBL" id="JAQIFT010000062">
    <property type="protein sequence ID" value="MDA3733403.1"/>
    <property type="molecule type" value="Genomic_DNA"/>
</dbReference>
<gene>
    <name evidence="3" type="ORF">PBV87_18145</name>
</gene>
<dbReference type="InterPro" id="IPR007685">
    <property type="entry name" value="RelA_SpoT"/>
</dbReference>
<evidence type="ECO:0000313" key="4">
    <source>
        <dbReference type="Proteomes" id="UP001169242"/>
    </source>
</evidence>
<comment type="pathway">
    <text evidence="1">Purine metabolism; ppGpp biosynthesis; ppGpp from GTP: step 1/2.</text>
</comment>
<evidence type="ECO:0000256" key="1">
    <source>
        <dbReference type="ARBA" id="ARBA00004976"/>
    </source>
</evidence>
<dbReference type="PANTHER" id="PTHR41773:SF1">
    <property type="entry name" value="RELA_SPOT DOMAIN-CONTAINING PROTEIN"/>
    <property type="match status" value="1"/>
</dbReference>
<comment type="caution">
    <text evidence="3">The sequence shown here is derived from an EMBL/GenBank/DDBJ whole genome shotgun (WGS) entry which is preliminary data.</text>
</comment>
<dbReference type="PANTHER" id="PTHR41773">
    <property type="entry name" value="GTP PYROPHOSPHATASE-RELATED"/>
    <property type="match status" value="1"/>
</dbReference>
<dbReference type="Proteomes" id="UP001169242">
    <property type="component" value="Unassembled WGS sequence"/>
</dbReference>
<dbReference type="SUPFAM" id="SSF81301">
    <property type="entry name" value="Nucleotidyltransferase"/>
    <property type="match status" value="1"/>
</dbReference>
<name>A0AA42DQF5_9FIRM</name>
<proteinExistence type="predicted"/>
<dbReference type="InterPro" id="IPR043519">
    <property type="entry name" value="NT_sf"/>
</dbReference>
<dbReference type="Gene3D" id="3.30.460.10">
    <property type="entry name" value="Beta Polymerase, domain 2"/>
    <property type="match status" value="1"/>
</dbReference>
<dbReference type="AlphaFoldDB" id="A0AA42DQF5"/>